<evidence type="ECO:0000313" key="2">
    <source>
        <dbReference type="EMBL" id="SUB75593.1"/>
    </source>
</evidence>
<dbReference type="InterPro" id="IPR018770">
    <property type="entry name" value="ChloroindolylP_hydrolase"/>
</dbReference>
<keyword evidence="1" id="KW-1133">Transmembrane helix</keyword>
<keyword evidence="1" id="KW-0812">Transmembrane</keyword>
<feature type="transmembrane region" description="Helical" evidence="1">
    <location>
        <begin position="103"/>
        <end position="121"/>
    </location>
</feature>
<evidence type="ECO:0000313" key="3">
    <source>
        <dbReference type="Proteomes" id="UP000254777"/>
    </source>
</evidence>
<accession>A0A379DE86</accession>
<name>A0A379DE86_9FIRM</name>
<keyword evidence="1" id="KW-0472">Membrane</keyword>
<gene>
    <name evidence="2" type="ORF">NCTC11088_01391</name>
</gene>
<dbReference type="Pfam" id="PF10112">
    <property type="entry name" value="Halogen_Hydrol"/>
    <property type="match status" value="1"/>
</dbReference>
<organism evidence="2 3">
    <name type="scientific">Peptoniphilus indolicus</name>
    <dbReference type="NCBI Taxonomy" id="33030"/>
    <lineage>
        <taxon>Bacteria</taxon>
        <taxon>Bacillati</taxon>
        <taxon>Bacillota</taxon>
        <taxon>Tissierellia</taxon>
        <taxon>Tissierellales</taxon>
        <taxon>Peptoniphilaceae</taxon>
        <taxon>Peptoniphilus</taxon>
    </lineage>
</organism>
<proteinExistence type="predicted"/>
<evidence type="ECO:0000256" key="1">
    <source>
        <dbReference type="SAM" id="Phobius"/>
    </source>
</evidence>
<protein>
    <submittedName>
        <fullName evidence="2">5-bromo-4-chloroindolyl phosphate hydrolysis protein</fullName>
    </submittedName>
</protein>
<dbReference type="Proteomes" id="UP000254777">
    <property type="component" value="Unassembled WGS sequence"/>
</dbReference>
<dbReference type="AlphaFoldDB" id="A0A379DE86"/>
<feature type="transmembrane region" description="Helical" evidence="1">
    <location>
        <begin position="80"/>
        <end position="97"/>
    </location>
</feature>
<dbReference type="EMBL" id="UGTH01000001">
    <property type="protein sequence ID" value="SUB75593.1"/>
    <property type="molecule type" value="Genomic_DNA"/>
</dbReference>
<sequence>MNDRYDDGENKNRNNFFLNSDELSKIAKTLKNSFGNSVREIMDMINNAEVPQRAIVPAKNKKIVEQNPREIKNSASMVKLLNIATIFSIATGVIVIFQGFIDFLDITTIFAGLMFLVAGFFTRREMRKQKLISKVMQRYNKYLRGFGSGAICNIRELALLANVDEETVLNDISYYIQKDYFKEARIVDGAVMLDNKTYEEYRRIPIRSVKQEEKIEEPKAIERNYLGEMLNYHESLEEPMKSEVKELLLLVEKIYSNAKAKPQDLEQFERFREYYLPSVLKLLGEYELIQKSGLDSPKILELKEDIKSSIKIINEAFRNLLEDMYEGAVIDIKTDISVLKSMLHQEGLLDRL</sequence>
<dbReference type="RefSeq" id="WP_004819600.1">
    <property type="nucleotide sequence ID" value="NZ_UGTH01000001.1"/>
</dbReference>
<reference evidence="2 3" key="1">
    <citation type="submission" date="2018-06" db="EMBL/GenBank/DDBJ databases">
        <authorList>
            <consortium name="Pathogen Informatics"/>
            <person name="Doyle S."/>
        </authorList>
    </citation>
    <scope>NUCLEOTIDE SEQUENCE [LARGE SCALE GENOMIC DNA]</scope>
    <source>
        <strain evidence="2 3">NCTC11088</strain>
    </source>
</reference>